<feature type="repeat" description="ANK" evidence="1">
    <location>
        <begin position="263"/>
        <end position="295"/>
    </location>
</feature>
<dbReference type="AlphaFoldDB" id="A0A8J2IDU5"/>
<evidence type="ECO:0008006" key="5">
    <source>
        <dbReference type="Google" id="ProtNLM"/>
    </source>
</evidence>
<dbReference type="SMART" id="SM00248">
    <property type="entry name" value="ANK"/>
    <property type="match status" value="8"/>
</dbReference>
<reference evidence="3" key="1">
    <citation type="submission" date="2021-05" db="EMBL/GenBank/DDBJ databases">
        <authorList>
            <person name="Khan N."/>
        </authorList>
    </citation>
    <scope>NUCLEOTIDE SEQUENCE</scope>
</reference>
<sequence>MDPFSVAATMTTLYEVVVELNKIKKRFANAGRTLSLILHDCDQILTILQHFDDLLQRRSQLVPPAVDSINFLRLQTLLAKNCNELTQDVKNLGNQLKTFTGSETRGEFLMNHMRLYTKLRPLEQAHTAIGERLKDFRAQKSSWDSDNILEIARRLSAPDTAHPQLPETRNTCTRTSSTSAHSAPAILDPRVRESIKKSLLEAIRTGNSDAVKRTLRHPGVDINDPSTFEGGVPTIILAVSTGHIRVVELLLQHNVDISAQDSEGLTALHVASMNEADNMVDFLLQHDADPRIPDNYGHTPLWYGARGKCSDRSFQALLSAHICIGMNECCANLDERMPTPLWAAAAGGHLDRASDLVRHGADVSIRDKNGRTLLHRIEWPASAPLTEMLLNHGADLWARDSVDKRLPLHQAAEQGRMDIAVKLLNGMLEQQPSKMAEIVNVRDGQGVTPLMCAALIGYLPLVVYLVKVWNADFTLQEVHGNNAFYFACAKGYDTVAIYLLGVGASISCGNKEGLRKTTISSYQSKRRSS</sequence>
<dbReference type="EMBL" id="CAJSTJ010000044">
    <property type="protein sequence ID" value="CAG7555108.1"/>
    <property type="molecule type" value="Genomic_DNA"/>
</dbReference>
<name>A0A8J2IDU5_FUSEQ</name>
<keyword evidence="1" id="KW-0040">ANK repeat</keyword>
<dbReference type="PROSITE" id="PS50297">
    <property type="entry name" value="ANK_REP_REGION"/>
    <property type="match status" value="3"/>
</dbReference>
<evidence type="ECO:0000256" key="1">
    <source>
        <dbReference type="PROSITE-ProRule" id="PRU00023"/>
    </source>
</evidence>
<evidence type="ECO:0000256" key="2">
    <source>
        <dbReference type="SAM" id="MobiDB-lite"/>
    </source>
</evidence>
<dbReference type="PANTHER" id="PTHR24198">
    <property type="entry name" value="ANKYRIN REPEAT AND PROTEIN KINASE DOMAIN-CONTAINING PROTEIN"/>
    <property type="match status" value="1"/>
</dbReference>
<dbReference type="PROSITE" id="PS50088">
    <property type="entry name" value="ANK_REPEAT"/>
    <property type="match status" value="4"/>
</dbReference>
<organism evidence="3 4">
    <name type="scientific">Fusarium equiseti</name>
    <name type="common">Fusarium scirpi</name>
    <dbReference type="NCBI Taxonomy" id="61235"/>
    <lineage>
        <taxon>Eukaryota</taxon>
        <taxon>Fungi</taxon>
        <taxon>Dikarya</taxon>
        <taxon>Ascomycota</taxon>
        <taxon>Pezizomycotina</taxon>
        <taxon>Sordariomycetes</taxon>
        <taxon>Hypocreomycetidae</taxon>
        <taxon>Hypocreales</taxon>
        <taxon>Nectriaceae</taxon>
        <taxon>Fusarium</taxon>
        <taxon>Fusarium incarnatum-equiseti species complex</taxon>
    </lineage>
</organism>
<feature type="repeat" description="ANK" evidence="1">
    <location>
        <begin position="230"/>
        <end position="262"/>
    </location>
</feature>
<dbReference type="PANTHER" id="PTHR24198:SF165">
    <property type="entry name" value="ANKYRIN REPEAT-CONTAINING PROTEIN-RELATED"/>
    <property type="match status" value="1"/>
</dbReference>
<evidence type="ECO:0000313" key="4">
    <source>
        <dbReference type="Proteomes" id="UP000693738"/>
    </source>
</evidence>
<accession>A0A8J2IDU5</accession>
<feature type="region of interest" description="Disordered" evidence="2">
    <location>
        <begin position="160"/>
        <end position="183"/>
    </location>
</feature>
<feature type="compositionally biased region" description="Low complexity" evidence="2">
    <location>
        <begin position="168"/>
        <end position="179"/>
    </location>
</feature>
<gene>
    <name evidence="3" type="ORF">FEQUK3_LOCUS824</name>
</gene>
<dbReference type="Pfam" id="PF12796">
    <property type="entry name" value="Ank_2"/>
    <property type="match status" value="2"/>
</dbReference>
<feature type="repeat" description="ANK" evidence="1">
    <location>
        <begin position="369"/>
        <end position="401"/>
    </location>
</feature>
<dbReference type="InterPro" id="IPR002110">
    <property type="entry name" value="Ankyrin_rpt"/>
</dbReference>
<feature type="repeat" description="ANK" evidence="1">
    <location>
        <begin position="336"/>
        <end position="368"/>
    </location>
</feature>
<protein>
    <recommendedName>
        <fullName evidence="5">Ankyrin repeat protein</fullName>
    </recommendedName>
</protein>
<comment type="caution">
    <text evidence="3">The sequence shown here is derived from an EMBL/GenBank/DDBJ whole genome shotgun (WGS) entry which is preliminary data.</text>
</comment>
<dbReference type="Pfam" id="PF00023">
    <property type="entry name" value="Ank"/>
    <property type="match status" value="1"/>
</dbReference>
<evidence type="ECO:0000313" key="3">
    <source>
        <dbReference type="EMBL" id="CAG7555108.1"/>
    </source>
</evidence>
<proteinExistence type="predicted"/>
<dbReference type="Proteomes" id="UP000693738">
    <property type="component" value="Unassembled WGS sequence"/>
</dbReference>